<protein>
    <recommendedName>
        <fullName evidence="1">N-acetyltransferase domain-containing protein</fullName>
    </recommendedName>
</protein>
<feature type="domain" description="N-acetyltransferase" evidence="1">
    <location>
        <begin position="12"/>
        <end position="166"/>
    </location>
</feature>
<dbReference type="Gene3D" id="3.40.630.30">
    <property type="match status" value="1"/>
</dbReference>
<dbReference type="InterPro" id="IPR000182">
    <property type="entry name" value="GNAT_dom"/>
</dbReference>
<accession>A0A0H3FJY4</accession>
<dbReference type="GO" id="GO:0016747">
    <property type="term" value="F:acyltransferase activity, transferring groups other than amino-acyl groups"/>
    <property type="evidence" value="ECO:0007669"/>
    <property type="project" value="InterPro"/>
</dbReference>
<dbReference type="eggNOG" id="COG1247">
    <property type="taxonomic scope" value="Bacteria"/>
</dbReference>
<dbReference type="RefSeq" id="WP_015703504.1">
    <property type="nucleotide sequence ID" value="NC_015663.1"/>
</dbReference>
<dbReference type="InterPro" id="IPR016181">
    <property type="entry name" value="Acyl_CoA_acyltransferase"/>
</dbReference>
<sequence>MTPVILSRQQLDRLWEIDRSEIIDTLYKLDNGQLQAYPQYYDVRGWDPHDRQVYTPIHEACYDRGGIFFAFFEQNKIIAAAAMDTLPRGEKGDLRQLLFFYVGAAQRGQGWGRRLFDYALQQLPALGASGLYISSIPNKSTVDFYLSQGCRLIDKPDPELFALEPEDIHLICESL</sequence>
<dbReference type="HOGENOM" id="CLU_130337_0_0_6"/>
<reference evidence="2 3" key="1">
    <citation type="journal article" date="2012" name="J. Bacteriol.">
        <title>Complete genome sequence of Enterobacter aerogenes KCTC 2190.</title>
        <authorList>
            <person name="Shin S.H."/>
            <person name="Kim S."/>
            <person name="Kim J.Y."/>
            <person name="Lee S."/>
            <person name="Um Y."/>
            <person name="Oh M.K."/>
            <person name="Kim Y.R."/>
            <person name="Lee J."/>
            <person name="Yang K.S."/>
        </authorList>
    </citation>
    <scope>NUCLEOTIDE SEQUENCE [LARGE SCALE GENOMIC DNA]</scope>
    <source>
        <strain evidence="2 3">KCTC 2190</strain>
    </source>
</reference>
<dbReference type="SUPFAM" id="SSF55729">
    <property type="entry name" value="Acyl-CoA N-acyltransferases (Nat)"/>
    <property type="match status" value="1"/>
</dbReference>
<gene>
    <name evidence="2" type="ordered locus">EAE_03510</name>
</gene>
<dbReference type="Proteomes" id="UP000008881">
    <property type="component" value="Chromosome"/>
</dbReference>
<dbReference type="PROSITE" id="PS51186">
    <property type="entry name" value="GNAT"/>
    <property type="match status" value="1"/>
</dbReference>
<dbReference type="PATRIC" id="fig|1028307.3.peg.698"/>
<dbReference type="AlphaFoldDB" id="A0A0H3FJY4"/>
<dbReference type="KEGG" id="eae:EAE_03510"/>
<keyword evidence="3" id="KW-1185">Reference proteome</keyword>
<dbReference type="Pfam" id="PF00583">
    <property type="entry name" value="Acetyltransf_1"/>
    <property type="match status" value="1"/>
</dbReference>
<evidence type="ECO:0000313" key="3">
    <source>
        <dbReference type="Proteomes" id="UP000008881"/>
    </source>
</evidence>
<evidence type="ECO:0000259" key="1">
    <source>
        <dbReference type="PROSITE" id="PS51186"/>
    </source>
</evidence>
<dbReference type="OrthoDB" id="8116556at2"/>
<dbReference type="GeneID" id="93313830"/>
<dbReference type="CDD" id="cd04301">
    <property type="entry name" value="NAT_SF"/>
    <property type="match status" value="1"/>
</dbReference>
<proteinExistence type="predicted"/>
<dbReference type="EMBL" id="CP002824">
    <property type="protein sequence ID" value="AEG95637.1"/>
    <property type="molecule type" value="Genomic_DNA"/>
</dbReference>
<name>A0A0H3FJY4_KLEAK</name>
<organism evidence="2 3">
    <name type="scientific">Klebsiella aerogenes (strain ATCC 13048 / DSM 30053 / CCUG 1429 / JCM 1235 / KCTC 2190 / NBRC 13534 / NCIMB 10102 / NCTC 10006 / CDC 819-56)</name>
    <name type="common">Enterobacter aerogenes</name>
    <dbReference type="NCBI Taxonomy" id="1028307"/>
    <lineage>
        <taxon>Bacteria</taxon>
        <taxon>Pseudomonadati</taxon>
        <taxon>Pseudomonadota</taxon>
        <taxon>Gammaproteobacteria</taxon>
        <taxon>Enterobacterales</taxon>
        <taxon>Enterobacteriaceae</taxon>
        <taxon>Klebsiella/Raoultella group</taxon>
        <taxon>Klebsiella</taxon>
    </lineage>
</organism>
<evidence type="ECO:0000313" key="2">
    <source>
        <dbReference type="EMBL" id="AEG95637.1"/>
    </source>
</evidence>